<comment type="caution">
    <text evidence="1">The sequence shown here is derived from an EMBL/GenBank/DDBJ whole genome shotgun (WGS) entry which is preliminary data.</text>
</comment>
<sequence>MKPIGQPAMPCSLPDNETWLSFLSSIWCHSKVCCCVEFQVQVIKQGSRASIKSDQVNL</sequence>
<dbReference type="Proteomes" id="UP001203297">
    <property type="component" value="Unassembled WGS sequence"/>
</dbReference>
<evidence type="ECO:0000313" key="2">
    <source>
        <dbReference type="Proteomes" id="UP001203297"/>
    </source>
</evidence>
<accession>A0AAD4LSN2</accession>
<evidence type="ECO:0000313" key="1">
    <source>
        <dbReference type="EMBL" id="KAI0289326.1"/>
    </source>
</evidence>
<protein>
    <submittedName>
        <fullName evidence="1">Uncharacterized protein</fullName>
    </submittedName>
</protein>
<name>A0AAD4LSN2_9AGAM</name>
<organism evidence="1 2">
    <name type="scientific">Multifurca ochricompacta</name>
    <dbReference type="NCBI Taxonomy" id="376703"/>
    <lineage>
        <taxon>Eukaryota</taxon>
        <taxon>Fungi</taxon>
        <taxon>Dikarya</taxon>
        <taxon>Basidiomycota</taxon>
        <taxon>Agaricomycotina</taxon>
        <taxon>Agaricomycetes</taxon>
        <taxon>Russulales</taxon>
        <taxon>Russulaceae</taxon>
        <taxon>Multifurca</taxon>
    </lineage>
</organism>
<dbReference type="AlphaFoldDB" id="A0AAD4LSN2"/>
<feature type="non-terminal residue" evidence="1">
    <location>
        <position position="58"/>
    </location>
</feature>
<gene>
    <name evidence="1" type="ORF">B0F90DRAFT_1794734</name>
</gene>
<proteinExistence type="predicted"/>
<dbReference type="EMBL" id="WTXG01000321">
    <property type="protein sequence ID" value="KAI0289326.1"/>
    <property type="molecule type" value="Genomic_DNA"/>
</dbReference>
<keyword evidence="2" id="KW-1185">Reference proteome</keyword>
<reference evidence="1" key="1">
    <citation type="journal article" date="2022" name="New Phytol.">
        <title>Evolutionary transition to the ectomycorrhizal habit in the genomes of a hyperdiverse lineage of mushroom-forming fungi.</title>
        <authorList>
            <person name="Looney B."/>
            <person name="Miyauchi S."/>
            <person name="Morin E."/>
            <person name="Drula E."/>
            <person name="Courty P.E."/>
            <person name="Kohler A."/>
            <person name="Kuo A."/>
            <person name="LaButti K."/>
            <person name="Pangilinan J."/>
            <person name="Lipzen A."/>
            <person name="Riley R."/>
            <person name="Andreopoulos W."/>
            <person name="He G."/>
            <person name="Johnson J."/>
            <person name="Nolan M."/>
            <person name="Tritt A."/>
            <person name="Barry K.W."/>
            <person name="Grigoriev I.V."/>
            <person name="Nagy L.G."/>
            <person name="Hibbett D."/>
            <person name="Henrissat B."/>
            <person name="Matheny P.B."/>
            <person name="Labbe J."/>
            <person name="Martin F.M."/>
        </authorList>
    </citation>
    <scope>NUCLEOTIDE SEQUENCE</scope>
    <source>
        <strain evidence="1">BPL690</strain>
    </source>
</reference>